<gene>
    <name evidence="1" type="ORF">BN1321_180066</name>
</gene>
<dbReference type="EMBL" id="CVOQ01000010">
    <property type="protein sequence ID" value="CRI08447.1"/>
    <property type="molecule type" value="Genomic_DNA"/>
</dbReference>
<proteinExistence type="predicted"/>
<evidence type="ECO:0000313" key="1">
    <source>
        <dbReference type="EMBL" id="CRI08447.1"/>
    </source>
</evidence>
<reference evidence="1 2" key="1">
    <citation type="submission" date="2015-04" db="EMBL/GenBank/DDBJ databases">
        <authorList>
            <person name="Syromyatnikov M.Y."/>
            <person name="Popov V.N."/>
        </authorList>
    </citation>
    <scope>NUCLEOTIDE SEQUENCE [LARGE SCALE GENOMIC DNA]</scope>
    <source>
        <strain evidence="1 2">AH1</strain>
    </source>
</reference>
<accession>A0A0U1MGF8</accession>
<evidence type="ECO:0000313" key="2">
    <source>
        <dbReference type="Proteomes" id="UP000039437"/>
    </source>
</evidence>
<organism evidence="1 2">
    <name type="scientific">Staphylococcus aureus</name>
    <dbReference type="NCBI Taxonomy" id="1280"/>
    <lineage>
        <taxon>Bacteria</taxon>
        <taxon>Bacillati</taxon>
        <taxon>Bacillota</taxon>
        <taxon>Bacilli</taxon>
        <taxon>Bacillales</taxon>
        <taxon>Staphylococcaceae</taxon>
        <taxon>Staphylococcus</taxon>
    </lineage>
</organism>
<dbReference type="AlphaFoldDB" id="A0A0U1MGF8"/>
<sequence>MITYFKFIKSIEKLCALIIIYIFKESGLELYFRVIKNNKKGLSCLY</sequence>
<name>A0A0U1MGF8_STAAU</name>
<dbReference type="Proteomes" id="UP000039437">
    <property type="component" value="Unassembled WGS sequence"/>
</dbReference>
<protein>
    <submittedName>
        <fullName evidence="1">Uncharacterized protein</fullName>
    </submittedName>
</protein>